<accession>A0A382FUR3</accession>
<name>A0A382FUR3_9ZZZZ</name>
<organism evidence="1">
    <name type="scientific">marine metagenome</name>
    <dbReference type="NCBI Taxonomy" id="408172"/>
    <lineage>
        <taxon>unclassified sequences</taxon>
        <taxon>metagenomes</taxon>
        <taxon>ecological metagenomes</taxon>
    </lineage>
</organism>
<gene>
    <name evidence="1" type="ORF">METZ01_LOCUS218791</name>
</gene>
<dbReference type="AlphaFoldDB" id="A0A382FUR3"/>
<dbReference type="EMBL" id="UINC01051592">
    <property type="protein sequence ID" value="SVB65937.1"/>
    <property type="molecule type" value="Genomic_DNA"/>
</dbReference>
<sequence>MNGKRNTVGIATGVVLVAGMIGWISTAPYLSNEGLGRTPGVIIGGTLTEPPSDFTPLNDQHRGPLMMKQAGFPPLVIYLSWVGTPDGVITATRPDGGYWAQRVRDRGGDGLLRIGDETYEMTATEIFDEERIAMMRQWAGGRSIDGAPYEGAEPLRDWEVFFWTPR</sequence>
<proteinExistence type="predicted"/>
<evidence type="ECO:0008006" key="2">
    <source>
        <dbReference type="Google" id="ProtNLM"/>
    </source>
</evidence>
<evidence type="ECO:0000313" key="1">
    <source>
        <dbReference type="EMBL" id="SVB65937.1"/>
    </source>
</evidence>
<protein>
    <recommendedName>
        <fullName evidence="2">DUF385 domain-containing protein</fullName>
    </recommendedName>
</protein>
<reference evidence="1" key="1">
    <citation type="submission" date="2018-05" db="EMBL/GenBank/DDBJ databases">
        <authorList>
            <person name="Lanie J.A."/>
            <person name="Ng W.-L."/>
            <person name="Kazmierczak K.M."/>
            <person name="Andrzejewski T.M."/>
            <person name="Davidsen T.M."/>
            <person name="Wayne K.J."/>
            <person name="Tettelin H."/>
            <person name="Glass J.I."/>
            <person name="Rusch D."/>
            <person name="Podicherti R."/>
            <person name="Tsui H.-C.T."/>
            <person name="Winkler M.E."/>
        </authorList>
    </citation>
    <scope>NUCLEOTIDE SEQUENCE</scope>
</reference>